<accession>A0A644U7Y7</accession>
<keyword evidence="1" id="KW-0472">Membrane</keyword>
<protein>
    <submittedName>
        <fullName evidence="2">Uncharacterized protein</fullName>
    </submittedName>
</protein>
<proteinExistence type="predicted"/>
<dbReference type="AlphaFoldDB" id="A0A644U7Y7"/>
<sequence>METIGNSIGIIWMIATGIIGTAVFLKMRYIYFGDVAKGMFSAWLSCVVGAGVVLGIIGWIAGAIVLVIISFIISYWISIVGGIILLVGLGVLGNMSDGDNPDQASNNKVTMKKIGLIACCAGVIIFAFGIFGHSSKEAPKTAPVATVPPVVQSAGTGNAAMSKPNIPGVEDAQIQKAQNILGQYNIATKVVATSLGKNPNGFLALTKHNESYTFVIVDDINKQAALVPFSADRYNLCNNYNKGNIPPIIFEMLILNDKHDRDEKAGIWNGPTHNIPIYALYKFDANGIVKPGMLSTGQGATPSHYQGVLNEKKNVDIANLFLTEMKTLQENAKARQIAVPAN</sequence>
<reference evidence="2" key="1">
    <citation type="submission" date="2019-08" db="EMBL/GenBank/DDBJ databases">
        <authorList>
            <person name="Kucharzyk K."/>
            <person name="Murdoch R.W."/>
            <person name="Higgins S."/>
            <person name="Loffler F."/>
        </authorList>
    </citation>
    <scope>NUCLEOTIDE SEQUENCE</scope>
</reference>
<comment type="caution">
    <text evidence="2">The sequence shown here is derived from an EMBL/GenBank/DDBJ whole genome shotgun (WGS) entry which is preliminary data.</text>
</comment>
<feature type="transmembrane region" description="Helical" evidence="1">
    <location>
        <begin position="6"/>
        <end position="25"/>
    </location>
</feature>
<organism evidence="2">
    <name type="scientific">bioreactor metagenome</name>
    <dbReference type="NCBI Taxonomy" id="1076179"/>
    <lineage>
        <taxon>unclassified sequences</taxon>
        <taxon>metagenomes</taxon>
        <taxon>ecological metagenomes</taxon>
    </lineage>
</organism>
<name>A0A644U7Y7_9ZZZZ</name>
<keyword evidence="1" id="KW-1133">Transmembrane helix</keyword>
<dbReference type="EMBL" id="VSSQ01000085">
    <property type="protein sequence ID" value="MPL75064.1"/>
    <property type="molecule type" value="Genomic_DNA"/>
</dbReference>
<evidence type="ECO:0000256" key="1">
    <source>
        <dbReference type="SAM" id="Phobius"/>
    </source>
</evidence>
<feature type="transmembrane region" description="Helical" evidence="1">
    <location>
        <begin position="46"/>
        <end position="69"/>
    </location>
</feature>
<evidence type="ECO:0000313" key="2">
    <source>
        <dbReference type="EMBL" id="MPL75064.1"/>
    </source>
</evidence>
<gene>
    <name evidence="2" type="ORF">SDC9_20885</name>
</gene>
<keyword evidence="1" id="KW-0812">Transmembrane</keyword>
<feature type="transmembrane region" description="Helical" evidence="1">
    <location>
        <begin position="114"/>
        <end position="132"/>
    </location>
</feature>
<feature type="transmembrane region" description="Helical" evidence="1">
    <location>
        <begin position="75"/>
        <end position="93"/>
    </location>
</feature>